<sequence>MTTVEFRDATLVVGRGRVARPLFRGFSRVFRAGCVTAVVGPSGSGKTSLLRAVLGEVPLSAGSVHVAGRDVGRLRDKSALRRTSVTTIAQDLNLVDTLTAEENVLFGLRVAGVRGAEAQVEGWFERLGIADVRTMLPTTLSGGERQRVAIARSLASPHPVVLADEPTGALDEENTRIVVEQLKYFSSEGKCCIVVTHDPVVAAGADEVVAFHEGFVG</sequence>
<dbReference type="InterPro" id="IPR017871">
    <property type="entry name" value="ABC_transporter-like_CS"/>
</dbReference>
<dbReference type="PROSITE" id="PS50893">
    <property type="entry name" value="ABC_TRANSPORTER_2"/>
    <property type="match status" value="1"/>
</dbReference>
<dbReference type="PROSITE" id="PS00211">
    <property type="entry name" value="ABC_TRANSPORTER_1"/>
    <property type="match status" value="1"/>
</dbReference>
<organism evidence="4 5">
    <name type="scientific">Cellulosimicrobium aquatile</name>
    <dbReference type="NCBI Taxonomy" id="1612203"/>
    <lineage>
        <taxon>Bacteria</taxon>
        <taxon>Bacillati</taxon>
        <taxon>Actinomycetota</taxon>
        <taxon>Actinomycetes</taxon>
        <taxon>Micrococcales</taxon>
        <taxon>Promicromonosporaceae</taxon>
        <taxon>Cellulosimicrobium</taxon>
    </lineage>
</organism>
<evidence type="ECO:0000259" key="3">
    <source>
        <dbReference type="PROSITE" id="PS50893"/>
    </source>
</evidence>
<evidence type="ECO:0000256" key="1">
    <source>
        <dbReference type="ARBA" id="ARBA00022741"/>
    </source>
</evidence>
<dbReference type="PANTHER" id="PTHR24220">
    <property type="entry name" value="IMPORT ATP-BINDING PROTEIN"/>
    <property type="match status" value="1"/>
</dbReference>
<dbReference type="AlphaFoldDB" id="A0A1N6NGI5"/>
<evidence type="ECO:0000313" key="5">
    <source>
        <dbReference type="Proteomes" id="UP000186235"/>
    </source>
</evidence>
<reference evidence="5" key="1">
    <citation type="submission" date="2017-01" db="EMBL/GenBank/DDBJ databases">
        <authorList>
            <person name="Varghese N."/>
            <person name="Submissions S."/>
        </authorList>
    </citation>
    <scope>NUCLEOTIDE SEQUENCE [LARGE SCALE GENOMIC DNA]</scope>
    <source>
        <strain evidence="5">3bp</strain>
    </source>
</reference>
<feature type="domain" description="ABC transporter" evidence="3">
    <location>
        <begin position="4"/>
        <end position="216"/>
    </location>
</feature>
<dbReference type="GO" id="GO:0005886">
    <property type="term" value="C:plasma membrane"/>
    <property type="evidence" value="ECO:0007669"/>
    <property type="project" value="TreeGrafter"/>
</dbReference>
<keyword evidence="2 4" id="KW-0067">ATP-binding</keyword>
<protein>
    <submittedName>
        <fullName evidence="4">Putative ABC transport system ATP-binding protein</fullName>
    </submittedName>
</protein>
<dbReference type="Gene3D" id="3.40.50.300">
    <property type="entry name" value="P-loop containing nucleotide triphosphate hydrolases"/>
    <property type="match status" value="1"/>
</dbReference>
<dbReference type="Proteomes" id="UP000186235">
    <property type="component" value="Unassembled WGS sequence"/>
</dbReference>
<dbReference type="InterPro" id="IPR015854">
    <property type="entry name" value="ABC_transpr_LolD-like"/>
</dbReference>
<dbReference type="InterPro" id="IPR003439">
    <property type="entry name" value="ABC_transporter-like_ATP-bd"/>
</dbReference>
<dbReference type="Pfam" id="PF00005">
    <property type="entry name" value="ABC_tran"/>
    <property type="match status" value="1"/>
</dbReference>
<dbReference type="EMBL" id="FTMI01000001">
    <property type="protein sequence ID" value="SIP91194.1"/>
    <property type="molecule type" value="Genomic_DNA"/>
</dbReference>
<dbReference type="GeneID" id="95684449"/>
<evidence type="ECO:0000313" key="4">
    <source>
        <dbReference type="EMBL" id="SIP91194.1"/>
    </source>
</evidence>
<dbReference type="InterPro" id="IPR027417">
    <property type="entry name" value="P-loop_NTPase"/>
</dbReference>
<evidence type="ECO:0000256" key="2">
    <source>
        <dbReference type="ARBA" id="ARBA00022840"/>
    </source>
</evidence>
<name>A0A1N6NGI5_9MICO</name>
<keyword evidence="5" id="KW-1185">Reference proteome</keyword>
<dbReference type="GO" id="GO:0022857">
    <property type="term" value="F:transmembrane transporter activity"/>
    <property type="evidence" value="ECO:0007669"/>
    <property type="project" value="TreeGrafter"/>
</dbReference>
<dbReference type="SUPFAM" id="SSF52540">
    <property type="entry name" value="P-loop containing nucleoside triphosphate hydrolases"/>
    <property type="match status" value="1"/>
</dbReference>
<keyword evidence="1" id="KW-0547">Nucleotide-binding</keyword>
<proteinExistence type="predicted"/>
<dbReference type="InterPro" id="IPR003593">
    <property type="entry name" value="AAA+_ATPase"/>
</dbReference>
<gene>
    <name evidence="4" type="ORF">SAMN05518682_0461</name>
</gene>
<dbReference type="GO" id="GO:0005524">
    <property type="term" value="F:ATP binding"/>
    <property type="evidence" value="ECO:0007669"/>
    <property type="project" value="UniProtKB-KW"/>
</dbReference>
<dbReference type="RefSeq" id="WP_076403599.1">
    <property type="nucleotide sequence ID" value="NZ_FTMI01000001.1"/>
</dbReference>
<accession>A0A1N6NGI5</accession>
<dbReference type="GO" id="GO:0016887">
    <property type="term" value="F:ATP hydrolysis activity"/>
    <property type="evidence" value="ECO:0007669"/>
    <property type="project" value="InterPro"/>
</dbReference>
<dbReference type="SMART" id="SM00382">
    <property type="entry name" value="AAA"/>
    <property type="match status" value="1"/>
</dbReference>